<reference evidence="3 4" key="1">
    <citation type="submission" date="2015-12" db="EMBL/GenBank/DDBJ databases">
        <authorList>
            <person name="Shamseldin A."/>
            <person name="Moawad H."/>
            <person name="Abd El-Rahim W.M."/>
            <person name="Sadowsky M.J."/>
        </authorList>
    </citation>
    <scope>NUCLEOTIDE SEQUENCE [LARGE SCALE GENOMIC DNA]</scope>
    <source>
        <strain evidence="3 4">SJ5A-1</strain>
    </source>
</reference>
<dbReference type="OrthoDB" id="5477114at2"/>
<organism evidence="3 4">
    <name type="scientific">Pseudoponticoccus marisrubri</name>
    <dbReference type="NCBI Taxonomy" id="1685382"/>
    <lineage>
        <taxon>Bacteria</taxon>
        <taxon>Pseudomonadati</taxon>
        <taxon>Pseudomonadota</taxon>
        <taxon>Alphaproteobacteria</taxon>
        <taxon>Rhodobacterales</taxon>
        <taxon>Roseobacteraceae</taxon>
        <taxon>Pseudoponticoccus</taxon>
    </lineage>
</organism>
<dbReference type="Proteomes" id="UP000054396">
    <property type="component" value="Unassembled WGS sequence"/>
</dbReference>
<dbReference type="STRING" id="1685382.AVJ23_08515"/>
<dbReference type="SUPFAM" id="SSF52540">
    <property type="entry name" value="P-loop containing nucleoside triphosphate hydrolases"/>
    <property type="match status" value="1"/>
</dbReference>
<evidence type="ECO:0000313" key="3">
    <source>
        <dbReference type="EMBL" id="KUF11091.1"/>
    </source>
</evidence>
<accession>A0A0W7WKF2</accession>
<dbReference type="Gene3D" id="3.40.50.300">
    <property type="entry name" value="P-loop containing nucleotide triphosphate hydrolases"/>
    <property type="match status" value="1"/>
</dbReference>
<feature type="domain" description="Dynamin N-terminal" evidence="2">
    <location>
        <begin position="18"/>
        <end position="151"/>
    </location>
</feature>
<dbReference type="RefSeq" id="WP_058861755.1">
    <property type="nucleotide sequence ID" value="NZ_LPXO01000004.1"/>
</dbReference>
<dbReference type="InterPro" id="IPR045063">
    <property type="entry name" value="Dynamin_N"/>
</dbReference>
<feature type="region of interest" description="Disordered" evidence="1">
    <location>
        <begin position="233"/>
        <end position="285"/>
    </location>
</feature>
<keyword evidence="4" id="KW-1185">Reference proteome</keyword>
<evidence type="ECO:0000259" key="2">
    <source>
        <dbReference type="Pfam" id="PF00350"/>
    </source>
</evidence>
<protein>
    <recommendedName>
        <fullName evidence="2">Dynamin N-terminal domain-containing protein</fullName>
    </recommendedName>
</protein>
<gene>
    <name evidence="3" type="ORF">AVJ23_08515</name>
</gene>
<name>A0A0W7WKF2_9RHOB</name>
<comment type="caution">
    <text evidence="3">The sequence shown here is derived from an EMBL/GenBank/DDBJ whole genome shotgun (WGS) entry which is preliminary data.</text>
</comment>
<evidence type="ECO:0000313" key="4">
    <source>
        <dbReference type="Proteomes" id="UP000054396"/>
    </source>
</evidence>
<sequence>MTTHDTAAQSAPTRRPRIALMGEFSAGKSTLANLLLGQDVSPVKVTATQLPPVWYAHGPRALHRVDNSGTEEPIPPEALDGISHRETQAVRIRLETEVLEFCDLIDMPGTADPNMPQAVWDRMLGRVDGVVWCTPATQAWRQSEAALWEQVPHRLYARSLLLITRMDKLHAPGDRDRVLARLRRETDGLFTRVLPISLTEAIADPDNPDTLKASGADLFVESLVELVESLGQPPAGEANDGFEPITPAAPLARPEPVATPGVVPRRVVPRRIRARPRPEGVTGRA</sequence>
<dbReference type="EMBL" id="LPXO01000004">
    <property type="protein sequence ID" value="KUF11091.1"/>
    <property type="molecule type" value="Genomic_DNA"/>
</dbReference>
<evidence type="ECO:0000256" key="1">
    <source>
        <dbReference type="SAM" id="MobiDB-lite"/>
    </source>
</evidence>
<feature type="compositionally biased region" description="Low complexity" evidence="1">
    <location>
        <begin position="256"/>
        <end position="266"/>
    </location>
</feature>
<dbReference type="AlphaFoldDB" id="A0A0W7WKF2"/>
<dbReference type="Pfam" id="PF00350">
    <property type="entry name" value="Dynamin_N"/>
    <property type="match status" value="1"/>
</dbReference>
<proteinExistence type="predicted"/>
<dbReference type="InterPro" id="IPR027417">
    <property type="entry name" value="P-loop_NTPase"/>
</dbReference>